<protein>
    <submittedName>
        <fullName evidence="9">Putative ABC transporter permease protein</fullName>
    </submittedName>
</protein>
<name>A0A1Y0VUM0_PEDPE</name>
<dbReference type="InterPro" id="IPR000515">
    <property type="entry name" value="MetI-like"/>
</dbReference>
<evidence type="ECO:0000256" key="5">
    <source>
        <dbReference type="ARBA" id="ARBA00022989"/>
    </source>
</evidence>
<evidence type="ECO:0000313" key="10">
    <source>
        <dbReference type="Proteomes" id="UP000196118"/>
    </source>
</evidence>
<feature type="transmembrane region" description="Helical" evidence="7">
    <location>
        <begin position="12"/>
        <end position="36"/>
    </location>
</feature>
<accession>A0A1Y0VUM0</accession>
<evidence type="ECO:0000256" key="4">
    <source>
        <dbReference type="ARBA" id="ARBA00022692"/>
    </source>
</evidence>
<feature type="transmembrane region" description="Helical" evidence="7">
    <location>
        <begin position="128"/>
        <end position="147"/>
    </location>
</feature>
<dbReference type="PANTHER" id="PTHR30151">
    <property type="entry name" value="ALKANE SULFONATE ABC TRANSPORTER-RELATED, MEMBRANE SUBUNIT"/>
    <property type="match status" value="1"/>
</dbReference>
<organism evidence="9 10">
    <name type="scientific">Pediococcus pentosaceus</name>
    <dbReference type="NCBI Taxonomy" id="1255"/>
    <lineage>
        <taxon>Bacteria</taxon>
        <taxon>Bacillati</taxon>
        <taxon>Bacillota</taxon>
        <taxon>Bacilli</taxon>
        <taxon>Lactobacillales</taxon>
        <taxon>Lactobacillaceae</taxon>
        <taxon>Pediococcus</taxon>
    </lineage>
</organism>
<dbReference type="GO" id="GO:0005886">
    <property type="term" value="C:plasma membrane"/>
    <property type="evidence" value="ECO:0007669"/>
    <property type="project" value="UniProtKB-SubCell"/>
</dbReference>
<evidence type="ECO:0000256" key="7">
    <source>
        <dbReference type="RuleBase" id="RU363032"/>
    </source>
</evidence>
<dbReference type="InterPro" id="IPR035906">
    <property type="entry name" value="MetI-like_sf"/>
</dbReference>
<dbReference type="PROSITE" id="PS50928">
    <property type="entry name" value="ABC_TM1"/>
    <property type="match status" value="1"/>
</dbReference>
<dbReference type="EMBL" id="CP021474">
    <property type="protein sequence ID" value="ARW20393.1"/>
    <property type="molecule type" value="Genomic_DNA"/>
</dbReference>
<evidence type="ECO:0000256" key="3">
    <source>
        <dbReference type="ARBA" id="ARBA00022475"/>
    </source>
</evidence>
<feature type="transmembrane region" description="Helical" evidence="7">
    <location>
        <begin position="191"/>
        <end position="212"/>
    </location>
</feature>
<dbReference type="CDD" id="cd06261">
    <property type="entry name" value="TM_PBP2"/>
    <property type="match status" value="1"/>
</dbReference>
<evidence type="ECO:0000256" key="1">
    <source>
        <dbReference type="ARBA" id="ARBA00004651"/>
    </source>
</evidence>
<dbReference type="PANTHER" id="PTHR30151:SF20">
    <property type="entry name" value="ABC TRANSPORTER PERMEASE PROTEIN HI_0355-RELATED"/>
    <property type="match status" value="1"/>
</dbReference>
<evidence type="ECO:0000313" key="9">
    <source>
        <dbReference type="EMBL" id="ARW20393.1"/>
    </source>
</evidence>
<dbReference type="Gene3D" id="1.10.3720.10">
    <property type="entry name" value="MetI-like"/>
    <property type="match status" value="1"/>
</dbReference>
<feature type="transmembrane region" description="Helical" evidence="7">
    <location>
        <begin position="97"/>
        <end position="122"/>
    </location>
</feature>
<keyword evidence="4 7" id="KW-0812">Transmembrane</keyword>
<evidence type="ECO:0000256" key="2">
    <source>
        <dbReference type="ARBA" id="ARBA00022448"/>
    </source>
</evidence>
<dbReference type="GO" id="GO:0055085">
    <property type="term" value="P:transmembrane transport"/>
    <property type="evidence" value="ECO:0007669"/>
    <property type="project" value="InterPro"/>
</dbReference>
<dbReference type="AlphaFoldDB" id="A0A1Y0VUM0"/>
<comment type="subcellular location">
    <subcellularLocation>
        <location evidence="1 7">Cell membrane</location>
        <topology evidence="1 7">Multi-pass membrane protein</topology>
    </subcellularLocation>
</comment>
<keyword evidence="2 7" id="KW-0813">Transport</keyword>
<feature type="domain" description="ABC transmembrane type-1" evidence="8">
    <location>
        <begin position="62"/>
        <end position="242"/>
    </location>
</feature>
<proteinExistence type="inferred from homology"/>
<sequence length="260" mass="28983">MAFMKKLTNTSINFLPIVAVLLILAIWQAISFFQIIPEFLLPSPLSVLEVFKSDYSALFSNSLVTLIEAFWGLCFGVLLGVGLALIMDLFHPIYKALYPLLVITQTIPTVAIAPLLILWFGYGILPKVVLVVATTFFPIAVGMLDAFRSTDKDLITLMRTLGANTPKIYFYIKFPDAIDSFFASLKISVSYSLVGAVVSEWVGGFNGLGVYMTRVMKAYAYDKMFAVIFLISILSLALILLVNWIQYLIAPWRRTNHAQA</sequence>
<dbReference type="SUPFAM" id="SSF161098">
    <property type="entry name" value="MetI-like"/>
    <property type="match status" value="1"/>
</dbReference>
<comment type="similarity">
    <text evidence="7">Belongs to the binding-protein-dependent transport system permease family.</text>
</comment>
<keyword evidence="6 7" id="KW-0472">Membrane</keyword>
<feature type="transmembrane region" description="Helical" evidence="7">
    <location>
        <begin position="69"/>
        <end position="90"/>
    </location>
</feature>
<dbReference type="Proteomes" id="UP000196118">
    <property type="component" value="Chromosome"/>
</dbReference>
<keyword evidence="3" id="KW-1003">Cell membrane</keyword>
<reference evidence="9 10" key="1">
    <citation type="submission" date="2017-05" db="EMBL/GenBank/DDBJ databases">
        <title>Genome sequence of Pediococcus pentosaceus strain SRCM100892.</title>
        <authorList>
            <person name="Cho S.H."/>
        </authorList>
    </citation>
    <scope>NUCLEOTIDE SEQUENCE [LARGE SCALE GENOMIC DNA]</scope>
    <source>
        <strain evidence="9 10">SRCM100892</strain>
    </source>
</reference>
<keyword evidence="5 7" id="KW-1133">Transmembrane helix</keyword>
<dbReference type="Pfam" id="PF00528">
    <property type="entry name" value="BPD_transp_1"/>
    <property type="match status" value="1"/>
</dbReference>
<feature type="transmembrane region" description="Helical" evidence="7">
    <location>
        <begin position="224"/>
        <end position="245"/>
    </location>
</feature>
<evidence type="ECO:0000256" key="6">
    <source>
        <dbReference type="ARBA" id="ARBA00023136"/>
    </source>
</evidence>
<gene>
    <name evidence="9" type="ORF">S100892_01850</name>
</gene>
<evidence type="ECO:0000259" key="8">
    <source>
        <dbReference type="PROSITE" id="PS50928"/>
    </source>
</evidence>